<dbReference type="Gene3D" id="3.30.470.20">
    <property type="entry name" value="ATP-grasp fold, B domain"/>
    <property type="match status" value="1"/>
</dbReference>
<gene>
    <name evidence="1" type="ORF">PO587_20570</name>
</gene>
<reference evidence="1 2" key="1">
    <citation type="journal article" date="2015" name="Int. J. Syst. Evol. Microbiol.">
        <title>Streptomyces gilvifuscus sp. nov., an actinomycete that produces antibacterial compounds isolated from soil.</title>
        <authorList>
            <person name="Nguyen T.M."/>
            <person name="Kim J."/>
        </authorList>
    </citation>
    <scope>NUCLEOTIDE SEQUENCE [LARGE SCALE GENOMIC DNA]</scope>
    <source>
        <strain evidence="1 2">T113</strain>
    </source>
</reference>
<sequence>MVQERIDGREFTVECLVGRDGQASVILRWRLVVKGGLAMVSRTCHYFEGQQ</sequence>
<comment type="caution">
    <text evidence="1">The sequence shown here is derived from an EMBL/GenBank/DDBJ whole genome shotgun (WGS) entry which is preliminary data.</text>
</comment>
<keyword evidence="2" id="KW-1185">Reference proteome</keyword>
<name>A0ABT5FWI9_9ACTN</name>
<dbReference type="RefSeq" id="WP_272176180.1">
    <property type="nucleotide sequence ID" value="NZ_JAQOSK010000007.1"/>
</dbReference>
<protein>
    <submittedName>
        <fullName evidence="1">Uncharacterized protein</fullName>
    </submittedName>
</protein>
<dbReference type="EMBL" id="JAQOSK010000007">
    <property type="protein sequence ID" value="MDC2956863.1"/>
    <property type="molecule type" value="Genomic_DNA"/>
</dbReference>
<organism evidence="1 2">
    <name type="scientific">Streptomyces gilvifuscus</name>
    <dbReference type="NCBI Taxonomy" id="1550617"/>
    <lineage>
        <taxon>Bacteria</taxon>
        <taxon>Bacillati</taxon>
        <taxon>Actinomycetota</taxon>
        <taxon>Actinomycetes</taxon>
        <taxon>Kitasatosporales</taxon>
        <taxon>Streptomycetaceae</taxon>
        <taxon>Streptomyces</taxon>
    </lineage>
</organism>
<dbReference type="Proteomes" id="UP001221328">
    <property type="component" value="Unassembled WGS sequence"/>
</dbReference>
<accession>A0ABT5FWI9</accession>
<proteinExistence type="predicted"/>
<evidence type="ECO:0000313" key="2">
    <source>
        <dbReference type="Proteomes" id="UP001221328"/>
    </source>
</evidence>
<evidence type="ECO:0000313" key="1">
    <source>
        <dbReference type="EMBL" id="MDC2956863.1"/>
    </source>
</evidence>